<reference evidence="3" key="1">
    <citation type="submission" date="2021-04" db="EMBL/GenBank/DDBJ databases">
        <title>The complete genome sequence of Caulobacter sp. S6.</title>
        <authorList>
            <person name="Tang Y."/>
            <person name="Ouyang W."/>
            <person name="Liu Q."/>
            <person name="Huang B."/>
            <person name="Guo Z."/>
            <person name="Lei P."/>
        </authorList>
    </citation>
    <scope>NUCLEOTIDE SEQUENCE</scope>
    <source>
        <strain evidence="3">S6</strain>
    </source>
</reference>
<dbReference type="InterPro" id="IPR002104">
    <property type="entry name" value="Integrase_catalytic"/>
</dbReference>
<dbReference type="KEGG" id="caul:KCG34_01735"/>
<evidence type="ECO:0000313" key="3">
    <source>
        <dbReference type="EMBL" id="QUD90637.1"/>
    </source>
</evidence>
<keyword evidence="4" id="KW-1185">Reference proteome</keyword>
<dbReference type="Gene3D" id="1.10.443.10">
    <property type="entry name" value="Intergrase catalytic core"/>
    <property type="match status" value="1"/>
</dbReference>
<dbReference type="SUPFAM" id="SSF56349">
    <property type="entry name" value="DNA breaking-rejoining enzymes"/>
    <property type="match status" value="1"/>
</dbReference>
<dbReference type="InterPro" id="IPR011010">
    <property type="entry name" value="DNA_brk_join_enz"/>
</dbReference>
<gene>
    <name evidence="3" type="ORF">KCG34_01735</name>
</gene>
<dbReference type="Pfam" id="PF00589">
    <property type="entry name" value="Phage_integrase"/>
    <property type="match status" value="1"/>
</dbReference>
<dbReference type="EMBL" id="CP073078">
    <property type="protein sequence ID" value="QUD90637.1"/>
    <property type="molecule type" value="Genomic_DNA"/>
</dbReference>
<evidence type="ECO:0000313" key="4">
    <source>
        <dbReference type="Proteomes" id="UP000676409"/>
    </source>
</evidence>
<dbReference type="AlphaFoldDB" id="A0A975G4W6"/>
<dbReference type="GO" id="GO:0003677">
    <property type="term" value="F:DNA binding"/>
    <property type="evidence" value="ECO:0007669"/>
    <property type="project" value="InterPro"/>
</dbReference>
<dbReference type="GO" id="GO:0006310">
    <property type="term" value="P:DNA recombination"/>
    <property type="evidence" value="ECO:0007669"/>
    <property type="project" value="UniProtKB-KW"/>
</dbReference>
<feature type="domain" description="Tyr recombinase" evidence="2">
    <location>
        <begin position="1"/>
        <end position="138"/>
    </location>
</feature>
<keyword evidence="1" id="KW-0233">DNA recombination</keyword>
<accession>A0A975G4W6</accession>
<dbReference type="InterPro" id="IPR013762">
    <property type="entry name" value="Integrase-like_cat_sf"/>
</dbReference>
<evidence type="ECO:0000259" key="2">
    <source>
        <dbReference type="PROSITE" id="PS51898"/>
    </source>
</evidence>
<dbReference type="PROSITE" id="PS51898">
    <property type="entry name" value="TYR_RECOMBINASE"/>
    <property type="match status" value="1"/>
</dbReference>
<organism evidence="3 4">
    <name type="scientific">Phenylobacterium montanum</name>
    <dbReference type="NCBI Taxonomy" id="2823693"/>
    <lineage>
        <taxon>Bacteria</taxon>
        <taxon>Pseudomonadati</taxon>
        <taxon>Pseudomonadota</taxon>
        <taxon>Alphaproteobacteria</taxon>
        <taxon>Caulobacterales</taxon>
        <taxon>Caulobacteraceae</taxon>
        <taxon>Phenylobacterium</taxon>
    </lineage>
</organism>
<sequence>MRVERARVDWEEKDTKTNKVRHIELSDPALVALKAQKQHSFMKGDDAEIFQNPNTGVAWADEQVQRRRYWNPSLRALGLRQRDAYQARHTFASLALMGGVNVAYIAKQLGHAKVTTTLNTYARWIEGADKGTEREKLNDVMRGIVPELSPAAGKPVSSSFH</sequence>
<dbReference type="Proteomes" id="UP000676409">
    <property type="component" value="Chromosome"/>
</dbReference>
<proteinExistence type="predicted"/>
<protein>
    <submittedName>
        <fullName evidence="3">Tyrosine-type recombinase/integrase</fullName>
    </submittedName>
</protein>
<evidence type="ECO:0000256" key="1">
    <source>
        <dbReference type="ARBA" id="ARBA00023172"/>
    </source>
</evidence>
<name>A0A975G4W6_9CAUL</name>
<dbReference type="GO" id="GO:0015074">
    <property type="term" value="P:DNA integration"/>
    <property type="evidence" value="ECO:0007669"/>
    <property type="project" value="InterPro"/>
</dbReference>